<dbReference type="AlphaFoldDB" id="A0ABD0KZG6"/>
<accession>A0ABD0KZG6</accession>
<protein>
    <submittedName>
        <fullName evidence="1">Uncharacterized protein</fullName>
    </submittedName>
</protein>
<name>A0ABD0KZG6_9CAEN</name>
<keyword evidence="2" id="KW-1185">Reference proteome</keyword>
<reference evidence="1 2" key="1">
    <citation type="journal article" date="2023" name="Sci. Data">
        <title>Genome assembly of the Korean intertidal mud-creeper Batillaria attramentaria.</title>
        <authorList>
            <person name="Patra A.K."/>
            <person name="Ho P.T."/>
            <person name="Jun S."/>
            <person name="Lee S.J."/>
            <person name="Kim Y."/>
            <person name="Won Y.J."/>
        </authorList>
    </citation>
    <scope>NUCLEOTIDE SEQUENCE [LARGE SCALE GENOMIC DNA]</scope>
    <source>
        <strain evidence="1">Wonlab-2016</strain>
    </source>
</reference>
<comment type="caution">
    <text evidence="1">The sequence shown here is derived from an EMBL/GenBank/DDBJ whole genome shotgun (WGS) entry which is preliminary data.</text>
</comment>
<dbReference type="EMBL" id="JACVVK020000105">
    <property type="protein sequence ID" value="KAK7492235.1"/>
    <property type="molecule type" value="Genomic_DNA"/>
</dbReference>
<organism evidence="1 2">
    <name type="scientific">Batillaria attramentaria</name>
    <dbReference type="NCBI Taxonomy" id="370345"/>
    <lineage>
        <taxon>Eukaryota</taxon>
        <taxon>Metazoa</taxon>
        <taxon>Spiralia</taxon>
        <taxon>Lophotrochozoa</taxon>
        <taxon>Mollusca</taxon>
        <taxon>Gastropoda</taxon>
        <taxon>Caenogastropoda</taxon>
        <taxon>Sorbeoconcha</taxon>
        <taxon>Cerithioidea</taxon>
        <taxon>Batillariidae</taxon>
        <taxon>Batillaria</taxon>
    </lineage>
</organism>
<evidence type="ECO:0000313" key="2">
    <source>
        <dbReference type="Proteomes" id="UP001519460"/>
    </source>
</evidence>
<dbReference type="Proteomes" id="UP001519460">
    <property type="component" value="Unassembled WGS sequence"/>
</dbReference>
<evidence type="ECO:0000313" key="1">
    <source>
        <dbReference type="EMBL" id="KAK7492235.1"/>
    </source>
</evidence>
<proteinExistence type="predicted"/>
<gene>
    <name evidence="1" type="ORF">BaRGS_00016532</name>
</gene>
<sequence length="75" mass="8148">MARALETGEKRGAGCGLFTKSTSQRQGNAGKQSQPVFTCADVGYTPLAYPLEDLREWEGLRAADFRVLVGNKLTN</sequence>